<dbReference type="Proteomes" id="UP000490386">
    <property type="component" value="Unassembled WGS sequence"/>
</dbReference>
<evidence type="ECO:0000313" key="3">
    <source>
        <dbReference type="Proteomes" id="UP000490386"/>
    </source>
</evidence>
<dbReference type="OrthoDB" id="5020186at2"/>
<name>A0A7J5B0D4_9MICO</name>
<gene>
    <name evidence="2" type="ORF">F8O03_13520</name>
</gene>
<keyword evidence="1" id="KW-1133">Transmembrane helix</keyword>
<evidence type="ECO:0000256" key="1">
    <source>
        <dbReference type="SAM" id="Phobius"/>
    </source>
</evidence>
<keyword evidence="3" id="KW-1185">Reference proteome</keyword>
<sequence length="112" mass="11826">MNVPPLLVAATTSYAANCALGASVATGVVRTGRWHWIHHALYICTSALTLAAGVALLTSRDESRRRAGKLLLPTAVPLAAIPFAGTHSRRHPSLALTAAPFYALAIRASTRR</sequence>
<keyword evidence="1" id="KW-0812">Transmembrane</keyword>
<dbReference type="RefSeq" id="WP_151424312.1">
    <property type="nucleotide sequence ID" value="NZ_WBJX01000004.1"/>
</dbReference>
<keyword evidence="1" id="KW-0472">Membrane</keyword>
<accession>A0A7J5B0D4</accession>
<reference evidence="2 3" key="1">
    <citation type="submission" date="2019-09" db="EMBL/GenBank/DDBJ databases">
        <title>Phylogeny of genus Pseudoclavibacter and closely related genus.</title>
        <authorList>
            <person name="Li Y."/>
        </authorList>
    </citation>
    <scope>NUCLEOTIDE SEQUENCE [LARGE SCALE GENOMIC DNA]</scope>
    <source>
        <strain evidence="2 3">THG-MD12</strain>
    </source>
</reference>
<comment type="caution">
    <text evidence="2">The sequence shown here is derived from an EMBL/GenBank/DDBJ whole genome shotgun (WGS) entry which is preliminary data.</text>
</comment>
<protein>
    <submittedName>
        <fullName evidence="2">Uncharacterized protein</fullName>
    </submittedName>
</protein>
<evidence type="ECO:0000313" key="2">
    <source>
        <dbReference type="EMBL" id="KAB1637289.1"/>
    </source>
</evidence>
<dbReference type="AlphaFoldDB" id="A0A7J5B0D4"/>
<proteinExistence type="predicted"/>
<feature type="transmembrane region" description="Helical" evidence="1">
    <location>
        <begin position="37"/>
        <end position="58"/>
    </location>
</feature>
<dbReference type="EMBL" id="WBJX01000004">
    <property type="protein sequence ID" value="KAB1637289.1"/>
    <property type="molecule type" value="Genomic_DNA"/>
</dbReference>
<organism evidence="2 3">
    <name type="scientific">Pseudoclavibacter terrae</name>
    <dbReference type="NCBI Taxonomy" id="1530195"/>
    <lineage>
        <taxon>Bacteria</taxon>
        <taxon>Bacillati</taxon>
        <taxon>Actinomycetota</taxon>
        <taxon>Actinomycetes</taxon>
        <taxon>Micrococcales</taxon>
        <taxon>Microbacteriaceae</taxon>
        <taxon>Pseudoclavibacter</taxon>
    </lineage>
</organism>